<dbReference type="InterPro" id="IPR011701">
    <property type="entry name" value="MFS"/>
</dbReference>
<feature type="transmembrane region" description="Helical" evidence="7">
    <location>
        <begin position="372"/>
        <end position="395"/>
    </location>
</feature>
<evidence type="ECO:0000313" key="10">
    <source>
        <dbReference type="Proteomes" id="UP000567179"/>
    </source>
</evidence>
<keyword evidence="3 7" id="KW-0812">Transmembrane</keyword>
<keyword evidence="5 7" id="KW-0472">Membrane</keyword>
<gene>
    <name evidence="9" type="ORF">D9619_009310</name>
</gene>
<evidence type="ECO:0000256" key="3">
    <source>
        <dbReference type="ARBA" id="ARBA00022692"/>
    </source>
</evidence>
<feature type="region of interest" description="Disordered" evidence="6">
    <location>
        <begin position="1"/>
        <end position="34"/>
    </location>
</feature>
<dbReference type="FunFam" id="1.20.1250.20:FF:000013">
    <property type="entry name" value="MFS general substrate transporter"/>
    <property type="match status" value="1"/>
</dbReference>
<name>A0A8H5FA92_9AGAR</name>
<organism evidence="9 10">
    <name type="scientific">Psilocybe cf. subviscida</name>
    <dbReference type="NCBI Taxonomy" id="2480587"/>
    <lineage>
        <taxon>Eukaryota</taxon>
        <taxon>Fungi</taxon>
        <taxon>Dikarya</taxon>
        <taxon>Basidiomycota</taxon>
        <taxon>Agaricomycotina</taxon>
        <taxon>Agaricomycetes</taxon>
        <taxon>Agaricomycetidae</taxon>
        <taxon>Agaricales</taxon>
        <taxon>Agaricineae</taxon>
        <taxon>Strophariaceae</taxon>
        <taxon>Psilocybe</taxon>
    </lineage>
</organism>
<proteinExistence type="predicted"/>
<feature type="transmembrane region" description="Helical" evidence="7">
    <location>
        <begin position="179"/>
        <end position="200"/>
    </location>
</feature>
<dbReference type="PANTHER" id="PTHR43791:SF85">
    <property type="entry name" value="TRANSPORTER, PUTATIVE (AFU_ORTHOLOGUE AFUA_6G00710)-RELATED"/>
    <property type="match status" value="1"/>
</dbReference>
<dbReference type="AlphaFoldDB" id="A0A8H5FA92"/>
<keyword evidence="10" id="KW-1185">Reference proteome</keyword>
<dbReference type="Proteomes" id="UP000567179">
    <property type="component" value="Unassembled WGS sequence"/>
</dbReference>
<dbReference type="PROSITE" id="PS50850">
    <property type="entry name" value="MFS"/>
    <property type="match status" value="1"/>
</dbReference>
<keyword evidence="2" id="KW-0813">Transport</keyword>
<feature type="transmembrane region" description="Helical" evidence="7">
    <location>
        <begin position="212"/>
        <end position="234"/>
    </location>
</feature>
<comment type="subcellular location">
    <subcellularLocation>
        <location evidence="1">Membrane</location>
        <topology evidence="1">Multi-pass membrane protein</topology>
    </subcellularLocation>
</comment>
<evidence type="ECO:0000256" key="6">
    <source>
        <dbReference type="SAM" id="MobiDB-lite"/>
    </source>
</evidence>
<evidence type="ECO:0000256" key="7">
    <source>
        <dbReference type="SAM" id="Phobius"/>
    </source>
</evidence>
<feature type="transmembrane region" description="Helical" evidence="7">
    <location>
        <begin position="283"/>
        <end position="308"/>
    </location>
</feature>
<feature type="transmembrane region" description="Helical" evidence="7">
    <location>
        <begin position="320"/>
        <end position="340"/>
    </location>
</feature>
<reference evidence="9 10" key="1">
    <citation type="journal article" date="2020" name="ISME J.">
        <title>Uncovering the hidden diversity of litter-decomposition mechanisms in mushroom-forming fungi.</title>
        <authorList>
            <person name="Floudas D."/>
            <person name="Bentzer J."/>
            <person name="Ahren D."/>
            <person name="Johansson T."/>
            <person name="Persson P."/>
            <person name="Tunlid A."/>
        </authorList>
    </citation>
    <scope>NUCLEOTIDE SEQUENCE [LARGE SCALE GENOMIC DNA]</scope>
    <source>
        <strain evidence="9 10">CBS 101986</strain>
    </source>
</reference>
<feature type="transmembrane region" description="Helical" evidence="7">
    <location>
        <begin position="347"/>
        <end position="366"/>
    </location>
</feature>
<feature type="transmembrane region" description="Helical" evidence="7">
    <location>
        <begin position="439"/>
        <end position="460"/>
    </location>
</feature>
<dbReference type="PANTHER" id="PTHR43791">
    <property type="entry name" value="PERMEASE-RELATED"/>
    <property type="match status" value="1"/>
</dbReference>
<evidence type="ECO:0000313" key="9">
    <source>
        <dbReference type="EMBL" id="KAF5329232.1"/>
    </source>
</evidence>
<feature type="compositionally biased region" description="Polar residues" evidence="6">
    <location>
        <begin position="1"/>
        <end position="20"/>
    </location>
</feature>
<feature type="transmembrane region" description="Helical" evidence="7">
    <location>
        <begin position="407"/>
        <end position="427"/>
    </location>
</feature>
<feature type="transmembrane region" description="Helical" evidence="7">
    <location>
        <begin position="51"/>
        <end position="71"/>
    </location>
</feature>
<dbReference type="GO" id="GO:0022857">
    <property type="term" value="F:transmembrane transporter activity"/>
    <property type="evidence" value="ECO:0007669"/>
    <property type="project" value="InterPro"/>
</dbReference>
<dbReference type="Gene3D" id="1.20.1250.20">
    <property type="entry name" value="MFS general substrate transporter like domains"/>
    <property type="match status" value="2"/>
</dbReference>
<dbReference type="FunFam" id="1.20.1250.20:FF:000034">
    <property type="entry name" value="MFS general substrate transporter"/>
    <property type="match status" value="1"/>
</dbReference>
<dbReference type="OrthoDB" id="2985014at2759"/>
<feature type="compositionally biased region" description="Basic and acidic residues" evidence="6">
    <location>
        <begin position="21"/>
        <end position="34"/>
    </location>
</feature>
<feature type="transmembrane region" description="Helical" evidence="7">
    <location>
        <begin position="124"/>
        <end position="143"/>
    </location>
</feature>
<evidence type="ECO:0000256" key="1">
    <source>
        <dbReference type="ARBA" id="ARBA00004141"/>
    </source>
</evidence>
<dbReference type="InterPro" id="IPR020846">
    <property type="entry name" value="MFS_dom"/>
</dbReference>
<evidence type="ECO:0000256" key="4">
    <source>
        <dbReference type="ARBA" id="ARBA00022989"/>
    </source>
</evidence>
<sequence>MSGHLESQSPPSSATQSISDKVSDKDNSRTHILDNPDAEATIKRAVRKMDLTIMPLMTLFYLLSFLDRANIGNAKVAGLNQDLGLTDHQYSLAVTITYVPYVLSEIPSNLVLRKVGASLAMPTIMTVWGLIVVFQGFVTSFAGLATARAFLGLVEGPLFPGIVLYLSSFYTREELSFRIAFFFSAASLSGAFSGLLAAAISKLDGVGNKPAWAWIFILEGLFTVVCGLASFFLVPLTPRHSKALSLYEKDMVMARLERDRPFVNPLDHFSFKYVLQAIKSPHVLLIIVIYFMGGTNLFGLALFLPTIVKELGHSANRSQLLSVGPFAVGFVVTVFVAWTSDRYKVRFIPLCAVSILAIVGYLMFLVSDDKTINYAALFLMVPGIYATTPVTAAWLSNNSEPHYTRATAIAVGFMATNCGGILSTWRYPKTDAPRYRSTTIMNLVFTIGVIVLALVNAAYLKFRTRQKLRNRDQILAPYITDKEPNGGLEAWLNLGDRHPDFKYIL</sequence>
<accession>A0A8H5FA92</accession>
<feature type="transmembrane region" description="Helical" evidence="7">
    <location>
        <begin position="91"/>
        <end position="112"/>
    </location>
</feature>
<dbReference type="EMBL" id="JAACJJ010000002">
    <property type="protein sequence ID" value="KAF5329232.1"/>
    <property type="molecule type" value="Genomic_DNA"/>
</dbReference>
<feature type="transmembrane region" description="Helical" evidence="7">
    <location>
        <begin position="149"/>
        <end position="167"/>
    </location>
</feature>
<keyword evidence="4 7" id="KW-1133">Transmembrane helix</keyword>
<comment type="caution">
    <text evidence="9">The sequence shown here is derived from an EMBL/GenBank/DDBJ whole genome shotgun (WGS) entry which is preliminary data.</text>
</comment>
<protein>
    <recommendedName>
        <fullName evidence="8">Major facilitator superfamily (MFS) profile domain-containing protein</fullName>
    </recommendedName>
</protein>
<dbReference type="Pfam" id="PF07690">
    <property type="entry name" value="MFS_1"/>
    <property type="match status" value="1"/>
</dbReference>
<dbReference type="SUPFAM" id="SSF103473">
    <property type="entry name" value="MFS general substrate transporter"/>
    <property type="match status" value="1"/>
</dbReference>
<evidence type="ECO:0000256" key="5">
    <source>
        <dbReference type="ARBA" id="ARBA00023136"/>
    </source>
</evidence>
<feature type="domain" description="Major facilitator superfamily (MFS) profile" evidence="8">
    <location>
        <begin position="53"/>
        <end position="465"/>
    </location>
</feature>
<evidence type="ECO:0000259" key="8">
    <source>
        <dbReference type="PROSITE" id="PS50850"/>
    </source>
</evidence>
<dbReference type="InterPro" id="IPR036259">
    <property type="entry name" value="MFS_trans_sf"/>
</dbReference>
<dbReference type="GO" id="GO:0016020">
    <property type="term" value="C:membrane"/>
    <property type="evidence" value="ECO:0007669"/>
    <property type="project" value="UniProtKB-SubCell"/>
</dbReference>
<evidence type="ECO:0000256" key="2">
    <source>
        <dbReference type="ARBA" id="ARBA00022448"/>
    </source>
</evidence>